<dbReference type="GO" id="GO:0005506">
    <property type="term" value="F:iron ion binding"/>
    <property type="evidence" value="ECO:0007669"/>
    <property type="project" value="InterPro"/>
</dbReference>
<dbReference type="InterPro" id="IPR002871">
    <property type="entry name" value="NIF_FeS_clus_asmbl_NifU_N"/>
</dbReference>
<evidence type="ECO:0000313" key="2">
    <source>
        <dbReference type="EMBL" id="SVB01092.1"/>
    </source>
</evidence>
<protein>
    <recommendedName>
        <fullName evidence="1">NIF system FeS cluster assembly NifU N-terminal domain-containing protein</fullName>
    </recommendedName>
</protein>
<dbReference type="CDD" id="cd06664">
    <property type="entry name" value="IscU_like"/>
    <property type="match status" value="1"/>
</dbReference>
<dbReference type="GO" id="GO:0051536">
    <property type="term" value="F:iron-sulfur cluster binding"/>
    <property type="evidence" value="ECO:0007669"/>
    <property type="project" value="InterPro"/>
</dbReference>
<gene>
    <name evidence="2" type="ORF">METZ01_LOCUS153946</name>
</gene>
<dbReference type="SUPFAM" id="SSF82649">
    <property type="entry name" value="SufE/NifU"/>
    <property type="match status" value="1"/>
</dbReference>
<sequence length="154" mass="16839">MFAGKHGEDYLSYPMIDHIYNKDVLRLAANISRTDPLKLPDAQVSLRSPLCGSTIDVDLRIERGRVSDYSHTIKACALGQASASVLANNVIGKNADDIQNVRDQLEAMLLDNGAPPKGHWKALNALQPAKDAKPRHGAILLPFDAVLKGLRDFQ</sequence>
<feature type="non-terminal residue" evidence="2">
    <location>
        <position position="154"/>
    </location>
</feature>
<name>A0A382AIY5_9ZZZZ</name>
<dbReference type="Gene3D" id="3.90.1010.10">
    <property type="match status" value="1"/>
</dbReference>
<accession>A0A382AIY5</accession>
<reference evidence="2" key="1">
    <citation type="submission" date="2018-05" db="EMBL/GenBank/DDBJ databases">
        <authorList>
            <person name="Lanie J.A."/>
            <person name="Ng W.-L."/>
            <person name="Kazmierczak K.M."/>
            <person name="Andrzejewski T.M."/>
            <person name="Davidsen T.M."/>
            <person name="Wayne K.J."/>
            <person name="Tettelin H."/>
            <person name="Glass J.I."/>
            <person name="Rusch D."/>
            <person name="Podicherti R."/>
            <person name="Tsui H.-C.T."/>
            <person name="Winkler M.E."/>
        </authorList>
    </citation>
    <scope>NUCLEOTIDE SEQUENCE</scope>
</reference>
<proteinExistence type="predicted"/>
<organism evidence="2">
    <name type="scientific">marine metagenome</name>
    <dbReference type="NCBI Taxonomy" id="408172"/>
    <lineage>
        <taxon>unclassified sequences</taxon>
        <taxon>metagenomes</taxon>
        <taxon>ecological metagenomes</taxon>
    </lineage>
</organism>
<dbReference type="Pfam" id="PF01592">
    <property type="entry name" value="NifU_N"/>
    <property type="match status" value="1"/>
</dbReference>
<evidence type="ECO:0000259" key="1">
    <source>
        <dbReference type="Pfam" id="PF01592"/>
    </source>
</evidence>
<dbReference type="EMBL" id="UINC01025463">
    <property type="protein sequence ID" value="SVB01092.1"/>
    <property type="molecule type" value="Genomic_DNA"/>
</dbReference>
<dbReference type="AlphaFoldDB" id="A0A382AIY5"/>
<dbReference type="GO" id="GO:0016226">
    <property type="term" value="P:iron-sulfur cluster assembly"/>
    <property type="evidence" value="ECO:0007669"/>
    <property type="project" value="InterPro"/>
</dbReference>
<feature type="domain" description="NIF system FeS cluster assembly NifU N-terminal" evidence="1">
    <location>
        <begin position="20"/>
        <end position="119"/>
    </location>
</feature>